<keyword evidence="4" id="KW-1185">Reference proteome</keyword>
<proteinExistence type="predicted"/>
<feature type="coiled-coil region" evidence="1">
    <location>
        <begin position="50"/>
        <end position="84"/>
    </location>
</feature>
<gene>
    <name evidence="3" type="ORF">DSM107010_23720</name>
</gene>
<evidence type="ECO:0000256" key="1">
    <source>
        <dbReference type="SAM" id="Coils"/>
    </source>
</evidence>
<dbReference type="RefSeq" id="WP_015154097.1">
    <property type="nucleotide sequence ID" value="NZ_JAVKZF010000002.1"/>
</dbReference>
<sequence length="84" mass="9413">MSTSSSSVTRAQVTIGSYQAAIESSDASTHSTPAREIKKPPYQQERLVEFFQLKAEIESLLEHLQSMKQQNSELSEELAVTERL</sequence>
<name>A0AB37ULQ8_9CYAN</name>
<comment type="caution">
    <text evidence="3">The sequence shown here is derived from an EMBL/GenBank/DDBJ whole genome shotgun (WGS) entry which is preliminary data.</text>
</comment>
<feature type="region of interest" description="Disordered" evidence="2">
    <location>
        <begin position="21"/>
        <end position="40"/>
    </location>
</feature>
<evidence type="ECO:0000256" key="2">
    <source>
        <dbReference type="SAM" id="MobiDB-lite"/>
    </source>
</evidence>
<protein>
    <submittedName>
        <fullName evidence="3">Uncharacterized protein</fullName>
    </submittedName>
</protein>
<reference evidence="3 4" key="1">
    <citation type="journal article" date="2019" name="Genome Biol. Evol.">
        <title>Day and night: Metabolic profiles and evolutionary relationships of six axenic non-marine cyanobacteria.</title>
        <authorList>
            <person name="Will S.E."/>
            <person name="Henke P."/>
            <person name="Boedeker C."/>
            <person name="Huang S."/>
            <person name="Brinkmann H."/>
            <person name="Rohde M."/>
            <person name="Jarek M."/>
            <person name="Friedl T."/>
            <person name="Seufert S."/>
            <person name="Schumacher M."/>
            <person name="Overmann J."/>
            <person name="Neumann-Schaal M."/>
            <person name="Petersen J."/>
        </authorList>
    </citation>
    <scope>NUCLEOTIDE SEQUENCE [LARGE SCALE GENOMIC DNA]</scope>
    <source>
        <strain evidence="3 4">SAG 39.79</strain>
    </source>
</reference>
<dbReference type="Proteomes" id="UP000282574">
    <property type="component" value="Unassembled WGS sequence"/>
</dbReference>
<accession>A0AB37ULQ8</accession>
<dbReference type="AlphaFoldDB" id="A0AB37ULQ8"/>
<keyword evidence="1" id="KW-0175">Coiled coil</keyword>
<evidence type="ECO:0000313" key="3">
    <source>
        <dbReference type="EMBL" id="RUT12362.1"/>
    </source>
</evidence>
<dbReference type="EMBL" id="RSCK01000015">
    <property type="protein sequence ID" value="RUT12362.1"/>
    <property type="molecule type" value="Genomic_DNA"/>
</dbReference>
<evidence type="ECO:0000313" key="4">
    <source>
        <dbReference type="Proteomes" id="UP000282574"/>
    </source>
</evidence>
<organism evidence="3 4">
    <name type="scientific">Chroococcidiopsis cubana SAG 39.79</name>
    <dbReference type="NCBI Taxonomy" id="388085"/>
    <lineage>
        <taxon>Bacteria</taxon>
        <taxon>Bacillati</taxon>
        <taxon>Cyanobacteriota</taxon>
        <taxon>Cyanophyceae</taxon>
        <taxon>Chroococcidiopsidales</taxon>
        <taxon>Chroococcidiopsidaceae</taxon>
        <taxon>Chroococcidiopsis</taxon>
    </lineage>
</organism>